<dbReference type="Pfam" id="PF05099">
    <property type="entry name" value="TerB"/>
    <property type="match status" value="1"/>
</dbReference>
<accession>A0ABU0FPK0</accession>
<protein>
    <submittedName>
        <fullName evidence="2">Tellurite resistance protein B-like protein</fullName>
    </submittedName>
</protein>
<dbReference type="Gene3D" id="1.10.3680.10">
    <property type="entry name" value="TerB-like"/>
    <property type="match status" value="1"/>
</dbReference>
<sequence>MLARLQNLVRAFTPGNRARPRYVFDETDHRVAAAGLLVYAMNVDGVQSPAEKLRLEALLQERFSLNAEETRALLAAAGERNRDVLDFNDFTGVVKRAYDAEGRKRIVEMMWEIAFADRALHEFEDNLVWRVAETLGVSVQDRIAVRGKVAARNDVALPEASE</sequence>
<proteinExistence type="predicted"/>
<gene>
    <name evidence="2" type="ORF">J3R73_006079</name>
</gene>
<dbReference type="CDD" id="cd07313">
    <property type="entry name" value="terB_like_2"/>
    <property type="match status" value="1"/>
</dbReference>
<name>A0ABU0FPK0_9HYPH</name>
<reference evidence="2 3" key="1">
    <citation type="submission" date="2023-07" db="EMBL/GenBank/DDBJ databases">
        <title>Genomic Encyclopedia of Type Strains, Phase IV (KMG-IV): sequencing the most valuable type-strain genomes for metagenomic binning, comparative biology and taxonomic classification.</title>
        <authorList>
            <person name="Goeker M."/>
        </authorList>
    </citation>
    <scope>NUCLEOTIDE SEQUENCE [LARGE SCALE GENOMIC DNA]</scope>
    <source>
        <strain evidence="2 3">DSM 5896</strain>
    </source>
</reference>
<keyword evidence="3" id="KW-1185">Reference proteome</keyword>
<dbReference type="RefSeq" id="WP_307436319.1">
    <property type="nucleotide sequence ID" value="NZ_JAUSVK010000001.1"/>
</dbReference>
<dbReference type="InterPro" id="IPR029024">
    <property type="entry name" value="TerB-like"/>
</dbReference>
<evidence type="ECO:0000313" key="3">
    <source>
        <dbReference type="Proteomes" id="UP001237448"/>
    </source>
</evidence>
<dbReference type="SUPFAM" id="SSF158682">
    <property type="entry name" value="TerB-like"/>
    <property type="match status" value="1"/>
</dbReference>
<evidence type="ECO:0000259" key="1">
    <source>
        <dbReference type="Pfam" id="PF05099"/>
    </source>
</evidence>
<comment type="caution">
    <text evidence="2">The sequence shown here is derived from an EMBL/GenBank/DDBJ whole genome shotgun (WGS) entry which is preliminary data.</text>
</comment>
<evidence type="ECO:0000313" key="2">
    <source>
        <dbReference type="EMBL" id="MDQ0396287.1"/>
    </source>
</evidence>
<dbReference type="EMBL" id="JAUSVK010000001">
    <property type="protein sequence ID" value="MDQ0396287.1"/>
    <property type="molecule type" value="Genomic_DNA"/>
</dbReference>
<organism evidence="2 3">
    <name type="scientific">Labrys monachus</name>
    <dbReference type="NCBI Taxonomy" id="217067"/>
    <lineage>
        <taxon>Bacteria</taxon>
        <taxon>Pseudomonadati</taxon>
        <taxon>Pseudomonadota</taxon>
        <taxon>Alphaproteobacteria</taxon>
        <taxon>Hyphomicrobiales</taxon>
        <taxon>Xanthobacteraceae</taxon>
        <taxon>Labrys</taxon>
    </lineage>
</organism>
<feature type="domain" description="Co-chaperone DjlA N-terminal" evidence="1">
    <location>
        <begin position="31"/>
        <end position="146"/>
    </location>
</feature>
<dbReference type="InterPro" id="IPR007791">
    <property type="entry name" value="DjlA_N"/>
</dbReference>
<dbReference type="Proteomes" id="UP001237448">
    <property type="component" value="Unassembled WGS sequence"/>
</dbReference>